<proteinExistence type="predicted"/>
<accession>A0AB73NAQ7</accession>
<protein>
    <submittedName>
        <fullName evidence="1">Uncharacterized protein</fullName>
    </submittedName>
</protein>
<comment type="caution">
    <text evidence="1">The sequence shown here is derived from an EMBL/GenBank/DDBJ whole genome shotgun (WGS) entry which is preliminary data.</text>
</comment>
<reference evidence="1 2" key="1">
    <citation type="submission" date="2017-05" db="EMBL/GenBank/DDBJ databases">
        <title>The Genome Sequence of Enterococcus faecium 6F2_DIV0138.</title>
        <authorList>
            <consortium name="The Broad Institute Genomics Platform"/>
            <consortium name="The Broad Institute Genomic Center for Infectious Diseases"/>
            <person name="Earl A."/>
            <person name="Manson A."/>
            <person name="Schwartman J."/>
            <person name="Gilmore M."/>
            <person name="Abouelleil A."/>
            <person name="Cao P."/>
            <person name="Chapman S."/>
            <person name="Cusick C."/>
            <person name="Shea T."/>
            <person name="Young S."/>
            <person name="Neafsey D."/>
            <person name="Nusbaum C."/>
            <person name="Birren B."/>
        </authorList>
    </citation>
    <scope>NUCLEOTIDE SEQUENCE [LARGE SCALE GENOMIC DNA]</scope>
    <source>
        <strain evidence="1 2">6F2_DIV0138</strain>
    </source>
</reference>
<evidence type="ECO:0000313" key="2">
    <source>
        <dbReference type="Proteomes" id="UP000194737"/>
    </source>
</evidence>
<name>A0AB73NAQ7_ENTFC</name>
<evidence type="ECO:0000313" key="1">
    <source>
        <dbReference type="EMBL" id="OTO00465.1"/>
    </source>
</evidence>
<sequence length="115" mass="13325">MNNFSASLDNYITTENRGSAEKEQSTARKRRKNLLDGECLANNQDDLGNVITKWDHIYIIHLSKYCGKPEYIHVVEEGLTDALDEYERDNLIDIQYYGRGEKFIREMEGLFGADE</sequence>
<dbReference type="EMBL" id="NGLB01000001">
    <property type="protein sequence ID" value="OTO00465.1"/>
    <property type="molecule type" value="Genomic_DNA"/>
</dbReference>
<gene>
    <name evidence="1" type="ORF">A5804_001975</name>
</gene>
<dbReference type="Proteomes" id="UP000194737">
    <property type="component" value="Unassembled WGS sequence"/>
</dbReference>
<dbReference type="AlphaFoldDB" id="A0AB73NAQ7"/>
<organism evidence="1 2">
    <name type="scientific">Enterococcus faecium</name>
    <name type="common">Streptococcus faecium</name>
    <dbReference type="NCBI Taxonomy" id="1352"/>
    <lineage>
        <taxon>Bacteria</taxon>
        <taxon>Bacillati</taxon>
        <taxon>Bacillota</taxon>
        <taxon>Bacilli</taxon>
        <taxon>Lactobacillales</taxon>
        <taxon>Enterococcaceae</taxon>
        <taxon>Enterococcus</taxon>
    </lineage>
</organism>
<dbReference type="RefSeq" id="WP_086324936.1">
    <property type="nucleotide sequence ID" value="NZ_NGLB01000001.1"/>
</dbReference>